<dbReference type="Gene3D" id="1.25.10.10">
    <property type="entry name" value="Leucine-rich Repeat Variant"/>
    <property type="match status" value="1"/>
</dbReference>
<keyword evidence="2" id="KW-1185">Reference proteome</keyword>
<reference evidence="1" key="1">
    <citation type="journal article" date="2014" name="Int. J. Syst. Evol. Microbiol.">
        <title>Complete genome sequence of Corynebacterium casei LMG S-19264T (=DSM 44701T), isolated from a smear-ripened cheese.</title>
        <authorList>
            <consortium name="US DOE Joint Genome Institute (JGI-PGF)"/>
            <person name="Walter F."/>
            <person name="Albersmeier A."/>
            <person name="Kalinowski J."/>
            <person name="Ruckert C."/>
        </authorList>
    </citation>
    <scope>NUCLEOTIDE SEQUENCE</scope>
    <source>
        <strain evidence="1">JCM 19831</strain>
    </source>
</reference>
<proteinExistence type="predicted"/>
<evidence type="ECO:0000313" key="2">
    <source>
        <dbReference type="Proteomes" id="UP000642070"/>
    </source>
</evidence>
<dbReference type="AlphaFoldDB" id="A0A917X761"/>
<organism evidence="1 2">
    <name type="scientific">Dactylosporangium sucinum</name>
    <dbReference type="NCBI Taxonomy" id="1424081"/>
    <lineage>
        <taxon>Bacteria</taxon>
        <taxon>Bacillati</taxon>
        <taxon>Actinomycetota</taxon>
        <taxon>Actinomycetes</taxon>
        <taxon>Micromonosporales</taxon>
        <taxon>Micromonosporaceae</taxon>
        <taxon>Dactylosporangium</taxon>
    </lineage>
</organism>
<dbReference type="SUPFAM" id="SSF48371">
    <property type="entry name" value="ARM repeat"/>
    <property type="match status" value="1"/>
</dbReference>
<accession>A0A917X761</accession>
<name>A0A917X761_9ACTN</name>
<protein>
    <recommendedName>
        <fullName evidence="3">PBS lyase HEAT domain protein repeat-containing protein</fullName>
    </recommendedName>
</protein>
<gene>
    <name evidence="1" type="ORF">GCM10007977_100880</name>
</gene>
<evidence type="ECO:0008006" key="3">
    <source>
        <dbReference type="Google" id="ProtNLM"/>
    </source>
</evidence>
<dbReference type="RefSeq" id="WP_190257235.1">
    <property type="nucleotide sequence ID" value="NZ_BMPI01000092.1"/>
</dbReference>
<dbReference type="Proteomes" id="UP000642070">
    <property type="component" value="Unassembled WGS sequence"/>
</dbReference>
<comment type="caution">
    <text evidence="1">The sequence shown here is derived from an EMBL/GenBank/DDBJ whole genome shotgun (WGS) entry which is preliminary data.</text>
</comment>
<evidence type="ECO:0000313" key="1">
    <source>
        <dbReference type="EMBL" id="GGM83354.1"/>
    </source>
</evidence>
<dbReference type="EMBL" id="BMPI01000092">
    <property type="protein sequence ID" value="GGM83354.1"/>
    <property type="molecule type" value="Genomic_DNA"/>
</dbReference>
<dbReference type="InterPro" id="IPR011989">
    <property type="entry name" value="ARM-like"/>
</dbReference>
<reference evidence="1" key="2">
    <citation type="submission" date="2020-09" db="EMBL/GenBank/DDBJ databases">
        <authorList>
            <person name="Sun Q."/>
            <person name="Ohkuma M."/>
        </authorList>
    </citation>
    <scope>NUCLEOTIDE SEQUENCE</scope>
    <source>
        <strain evidence="1">JCM 19831</strain>
    </source>
</reference>
<dbReference type="InterPro" id="IPR016024">
    <property type="entry name" value="ARM-type_fold"/>
</dbReference>
<sequence>MIKELDDLDGVGWGALSHAWGAADDVPDMLRRLVGPEPQARADALSELRGTVYRHGDVFDSTVAAIPFLLAAADDPRLPDRAGVLRLLAGIGGATRRDDPDPDFVAAREAVADAATLLLRLLDDADPNVRRAVPATLLGRRGDAGVVLAALRARFTVEPDADVRGALAAAIAGLGRRAAAGLVSGVDPAAVATWFAGWFAAPAPAAADVRCRLGAVAGLVDTGPEALAGDLIAAVADLLRADLRTVAPEALPALHASRPEDLVDAVSPARGGGPRPAAESRDALVEDLSLSLGERIGDRVALLTGLLSAGAPAARSAALRPALGLMGYWRGDYADLVALVGAQLTDGRLAGRAALVLEHLDALAAPVADALAAAVMSAPPESRYGDGPPPWIVTWPAGAPSVGPTVRALAALDDDRALPAVRAIVDRDVPPPGAGPLAARYAATAPDLLRIIRRRCTESAANAAAGHRRVLAVAAAALGPAAAEAVPDLLAGPIDLMTATALGRIGPDAAAAVPALRATLDRDDRIVEAAAAVALWEITGEARPAVEVLARHLDDPWDATTVAADAAGRLGPAGAALEAPLRALVDTDDDHIHVAAAQALWRVAGDADTPLPALTRLWAASPGRRSEIAAHLAAIGSAARPMRDLVAGEPQRRFRHSAALNGWFSRQVALDLALLRDCHTVLAATA</sequence>